<evidence type="ECO:0000256" key="2">
    <source>
        <dbReference type="ARBA" id="ARBA00022525"/>
    </source>
</evidence>
<dbReference type="Proteomes" id="UP001430953">
    <property type="component" value="Unassembled WGS sequence"/>
</dbReference>
<feature type="domain" description="Single" evidence="4">
    <location>
        <begin position="28"/>
        <end position="93"/>
    </location>
</feature>
<dbReference type="InterPro" id="IPR029277">
    <property type="entry name" value="SVWC_dom"/>
</dbReference>
<comment type="subcellular location">
    <subcellularLocation>
        <location evidence="1">Secreted</location>
    </subcellularLocation>
</comment>
<evidence type="ECO:0000313" key="6">
    <source>
        <dbReference type="Proteomes" id="UP001430953"/>
    </source>
</evidence>
<dbReference type="GO" id="GO:0005576">
    <property type="term" value="C:extracellular region"/>
    <property type="evidence" value="ECO:0007669"/>
    <property type="project" value="UniProtKB-SubCell"/>
</dbReference>
<evidence type="ECO:0000256" key="3">
    <source>
        <dbReference type="SAM" id="SignalP"/>
    </source>
</evidence>
<keyword evidence="6" id="KW-1185">Reference proteome</keyword>
<dbReference type="EMBL" id="JADYXP020000001">
    <property type="protein sequence ID" value="KAL0133376.1"/>
    <property type="molecule type" value="Genomic_DNA"/>
</dbReference>
<dbReference type="Pfam" id="PF15430">
    <property type="entry name" value="SVWC"/>
    <property type="match status" value="1"/>
</dbReference>
<evidence type="ECO:0000313" key="5">
    <source>
        <dbReference type="EMBL" id="KAL0133376.1"/>
    </source>
</evidence>
<name>A0AAW2H1D3_9HYME</name>
<organism evidence="5 6">
    <name type="scientific">Cardiocondyla obscurior</name>
    <dbReference type="NCBI Taxonomy" id="286306"/>
    <lineage>
        <taxon>Eukaryota</taxon>
        <taxon>Metazoa</taxon>
        <taxon>Ecdysozoa</taxon>
        <taxon>Arthropoda</taxon>
        <taxon>Hexapoda</taxon>
        <taxon>Insecta</taxon>
        <taxon>Pterygota</taxon>
        <taxon>Neoptera</taxon>
        <taxon>Endopterygota</taxon>
        <taxon>Hymenoptera</taxon>
        <taxon>Apocrita</taxon>
        <taxon>Aculeata</taxon>
        <taxon>Formicoidea</taxon>
        <taxon>Formicidae</taxon>
        <taxon>Myrmicinae</taxon>
        <taxon>Cardiocondyla</taxon>
    </lineage>
</organism>
<keyword evidence="2" id="KW-0964">Secreted</keyword>
<accession>A0AAW2H1D3</accession>
<evidence type="ECO:0000259" key="4">
    <source>
        <dbReference type="SMART" id="SM01318"/>
    </source>
</evidence>
<dbReference type="SMART" id="SM01318">
    <property type="entry name" value="SVWC"/>
    <property type="match status" value="1"/>
</dbReference>
<evidence type="ECO:0000256" key="1">
    <source>
        <dbReference type="ARBA" id="ARBA00004613"/>
    </source>
</evidence>
<protein>
    <recommendedName>
        <fullName evidence="4">Single domain-containing protein</fullName>
    </recommendedName>
</protein>
<sequence length="102" mass="11082">MKSYILAILLVMTMCGMIHSATQVFGQCLFGRVLLTPGEHTGRPCSKLICDNNGQITVETCPMMTSCRNGTAIGWRPEIEGLPYPLCCAHPICTENGPRALP</sequence>
<comment type="caution">
    <text evidence="5">The sequence shown here is derived from an EMBL/GenBank/DDBJ whole genome shotgun (WGS) entry which is preliminary data.</text>
</comment>
<dbReference type="AlphaFoldDB" id="A0AAW2H1D3"/>
<feature type="signal peptide" evidence="3">
    <location>
        <begin position="1"/>
        <end position="20"/>
    </location>
</feature>
<keyword evidence="3" id="KW-0732">Signal</keyword>
<feature type="chain" id="PRO_5043788980" description="Single domain-containing protein" evidence="3">
    <location>
        <begin position="21"/>
        <end position="102"/>
    </location>
</feature>
<reference evidence="5 6" key="1">
    <citation type="submission" date="2023-03" db="EMBL/GenBank/DDBJ databases">
        <title>High recombination rates correlate with genetic variation in Cardiocondyla obscurior ants.</title>
        <authorList>
            <person name="Errbii M."/>
        </authorList>
    </citation>
    <scope>NUCLEOTIDE SEQUENCE [LARGE SCALE GENOMIC DNA]</scope>
    <source>
        <strain evidence="5">Alpha-2009</strain>
        <tissue evidence="5">Whole body</tissue>
    </source>
</reference>
<gene>
    <name evidence="5" type="ORF">PUN28_000843</name>
</gene>
<proteinExistence type="predicted"/>